<evidence type="ECO:0000256" key="2">
    <source>
        <dbReference type="ARBA" id="ARBA00022475"/>
    </source>
</evidence>
<dbReference type="InterPro" id="IPR052029">
    <property type="entry name" value="PpiD_chaperone"/>
</dbReference>
<evidence type="ECO:0000256" key="10">
    <source>
        <dbReference type="ARBA" id="ARBA00042775"/>
    </source>
</evidence>
<sequence length="704" mass="76956">MGIMNYLREKMGKILAIVIGVALTAFIIGEVARSGSSFMRDSRNEIGEVSGEKVPYDQFSKKVDQNTKNFLSQSGQSPTPQITGYIQETTWNQFISEIILKKEIEKLGLVVSTDETRSMISGNNPNQQIIQAFGDPKTGQIDKQRLNMFLTNVGAAKEDDPMKVQWKEFVSQMIESKKAEKYLALVRTGLYINSLDAKDDYEAKNKLVNFKYAQLDYASLPDAKVTLTDDDYSSYYNEHKAQFKNTQELRSFEYVAFNAAPSKEDTAAVKTEIDKLAADFKTATNDSLFVQLNADTKAPIVFQHKGQLEPKLDSVMFSAAKGTVYGPYFSNGSYKVAKLIDSRVGPDSVKASHILLNPATEGGVDKAKAKADSIKKLLAGGKSFADLAKQFSTDKGSADKGGDLGTFGRGAMVKEFDDAAFEGKKGDIKIVTTQFGVHILRIEDQKGSSKVVKVAIVDKPLEASNKTQSAAYAKAQAFLASLNKDNFTIESQKQGLAIKKADDVNGIASALPGLDNAREIVRWAFKADKGDFTDQVFTVGNQYVIPRLTEIKPEGTLSLDAVKKQIEPEVRQIAKGKQLAAKFEAAMSGASSIDAVAQKAGTPVVPVQNIVFANPVIPGLAAEYKVVGTVFGLPLHKLSKPVQGSHGVYVVQSDNFVTSGTFDKAAQQKQQMQLSQMMLQRTDGQVFDALKDKANVKDYRAKFL</sequence>
<gene>
    <name evidence="13" type="ORF">HQ865_00255</name>
</gene>
<evidence type="ECO:0000313" key="13">
    <source>
        <dbReference type="EMBL" id="QKJ28254.1"/>
    </source>
</evidence>
<evidence type="ECO:0000256" key="6">
    <source>
        <dbReference type="ARBA" id="ARBA00023136"/>
    </source>
</evidence>
<evidence type="ECO:0000313" key="14">
    <source>
        <dbReference type="Proteomes" id="UP000505355"/>
    </source>
</evidence>
<dbReference type="GO" id="GO:0005886">
    <property type="term" value="C:plasma membrane"/>
    <property type="evidence" value="ECO:0007669"/>
    <property type="project" value="UniProtKB-SubCell"/>
</dbReference>
<dbReference type="PANTHER" id="PTHR47529">
    <property type="entry name" value="PEPTIDYL-PROLYL CIS-TRANS ISOMERASE D"/>
    <property type="match status" value="1"/>
</dbReference>
<name>A0A7D4TLG7_9SPHI</name>
<dbReference type="EMBL" id="CP054139">
    <property type="protein sequence ID" value="QKJ28254.1"/>
    <property type="molecule type" value="Genomic_DNA"/>
</dbReference>
<protein>
    <recommendedName>
        <fullName evidence="9">Periplasmic chaperone PpiD</fullName>
    </recommendedName>
    <alternativeName>
        <fullName evidence="10">Periplasmic folding chaperone</fullName>
    </alternativeName>
</protein>
<evidence type="ECO:0000256" key="1">
    <source>
        <dbReference type="ARBA" id="ARBA00004382"/>
    </source>
</evidence>
<reference evidence="13 14" key="1">
    <citation type="submission" date="2020-05" db="EMBL/GenBank/DDBJ databases">
        <title>Mucilaginibacter mali sp. nov.</title>
        <authorList>
            <person name="Kim H.S."/>
            <person name="Lee K.C."/>
            <person name="Suh M.K."/>
            <person name="Kim J.-S."/>
            <person name="Han K.-I."/>
            <person name="Eom M.K."/>
            <person name="Shin Y.K."/>
            <person name="Lee J.-S."/>
        </authorList>
    </citation>
    <scope>NUCLEOTIDE SEQUENCE [LARGE SCALE GENOMIC DNA]</scope>
    <source>
        <strain evidence="13 14">G2-14</strain>
    </source>
</reference>
<dbReference type="Pfam" id="PF13623">
    <property type="entry name" value="SurA_N_2"/>
    <property type="match status" value="1"/>
</dbReference>
<keyword evidence="7" id="KW-0143">Chaperone</keyword>
<dbReference type="PROSITE" id="PS01096">
    <property type="entry name" value="PPIC_PPIASE_1"/>
    <property type="match status" value="1"/>
</dbReference>
<dbReference type="PROSITE" id="PS50198">
    <property type="entry name" value="PPIC_PPIASE_2"/>
    <property type="match status" value="1"/>
</dbReference>
<dbReference type="Gene3D" id="3.10.50.40">
    <property type="match status" value="1"/>
</dbReference>
<evidence type="ECO:0000256" key="7">
    <source>
        <dbReference type="ARBA" id="ARBA00023186"/>
    </source>
</evidence>
<comment type="subcellular location">
    <subcellularLocation>
        <location evidence="1">Cell inner membrane</location>
        <topology evidence="1">Single-pass type II membrane protein</topology>
        <orientation evidence="1">Periplasmic side</orientation>
    </subcellularLocation>
</comment>
<evidence type="ECO:0000256" key="11">
    <source>
        <dbReference type="PROSITE-ProRule" id="PRU00278"/>
    </source>
</evidence>
<dbReference type="InterPro" id="IPR023058">
    <property type="entry name" value="PPIase_PpiC_CS"/>
</dbReference>
<evidence type="ECO:0000256" key="5">
    <source>
        <dbReference type="ARBA" id="ARBA00022989"/>
    </source>
</evidence>
<organism evidence="13 14">
    <name type="scientific">Mucilaginibacter mali</name>
    <dbReference type="NCBI Taxonomy" id="2740462"/>
    <lineage>
        <taxon>Bacteria</taxon>
        <taxon>Pseudomonadati</taxon>
        <taxon>Bacteroidota</taxon>
        <taxon>Sphingobacteriia</taxon>
        <taxon>Sphingobacteriales</taxon>
        <taxon>Sphingobacteriaceae</taxon>
        <taxon>Mucilaginibacter</taxon>
    </lineage>
</organism>
<dbReference type="GO" id="GO:0003755">
    <property type="term" value="F:peptidyl-prolyl cis-trans isomerase activity"/>
    <property type="evidence" value="ECO:0007669"/>
    <property type="project" value="UniProtKB-KW"/>
</dbReference>
<dbReference type="AlphaFoldDB" id="A0A7D4TLG7"/>
<dbReference type="Pfam" id="PF13616">
    <property type="entry name" value="Rotamase_3"/>
    <property type="match status" value="1"/>
</dbReference>
<keyword evidence="5" id="KW-1133">Transmembrane helix</keyword>
<evidence type="ECO:0000256" key="8">
    <source>
        <dbReference type="ARBA" id="ARBA00038408"/>
    </source>
</evidence>
<dbReference type="SUPFAM" id="SSF54534">
    <property type="entry name" value="FKBP-like"/>
    <property type="match status" value="1"/>
</dbReference>
<keyword evidence="2" id="KW-1003">Cell membrane</keyword>
<keyword evidence="14" id="KW-1185">Reference proteome</keyword>
<keyword evidence="11" id="KW-0413">Isomerase</keyword>
<evidence type="ECO:0000256" key="3">
    <source>
        <dbReference type="ARBA" id="ARBA00022519"/>
    </source>
</evidence>
<comment type="similarity">
    <text evidence="8">Belongs to the PpiD chaperone family.</text>
</comment>
<proteinExistence type="inferred from homology"/>
<dbReference type="PANTHER" id="PTHR47529:SF1">
    <property type="entry name" value="PERIPLASMIC CHAPERONE PPID"/>
    <property type="match status" value="1"/>
</dbReference>
<keyword evidence="4" id="KW-0812">Transmembrane</keyword>
<evidence type="ECO:0000256" key="4">
    <source>
        <dbReference type="ARBA" id="ARBA00022692"/>
    </source>
</evidence>
<dbReference type="Proteomes" id="UP000505355">
    <property type="component" value="Chromosome"/>
</dbReference>
<dbReference type="KEGG" id="mmab:HQ865_00255"/>
<accession>A0A7D4TLG7</accession>
<dbReference type="InterPro" id="IPR046357">
    <property type="entry name" value="PPIase_dom_sf"/>
</dbReference>
<keyword evidence="11" id="KW-0697">Rotamase</keyword>
<evidence type="ECO:0000256" key="9">
    <source>
        <dbReference type="ARBA" id="ARBA00040743"/>
    </source>
</evidence>
<dbReference type="InterPro" id="IPR027304">
    <property type="entry name" value="Trigger_fact/SurA_dom_sf"/>
</dbReference>
<dbReference type="InterPro" id="IPR000297">
    <property type="entry name" value="PPIase_PpiC"/>
</dbReference>
<keyword evidence="3" id="KW-0997">Cell inner membrane</keyword>
<evidence type="ECO:0000259" key="12">
    <source>
        <dbReference type="PROSITE" id="PS50198"/>
    </source>
</evidence>
<keyword evidence="6" id="KW-0472">Membrane</keyword>
<dbReference type="SUPFAM" id="SSF109998">
    <property type="entry name" value="Triger factor/SurA peptide-binding domain-like"/>
    <property type="match status" value="1"/>
</dbReference>
<feature type="domain" description="PpiC" evidence="12">
    <location>
        <begin position="346"/>
        <end position="444"/>
    </location>
</feature>